<dbReference type="GO" id="GO:0046872">
    <property type="term" value="F:metal ion binding"/>
    <property type="evidence" value="ECO:0007669"/>
    <property type="project" value="UniProtKB-UniRule"/>
</dbReference>
<dbReference type="FunFam" id="3.40.980.10:FF:000004">
    <property type="entry name" value="Molybdopterin molybdenumtransferase"/>
    <property type="match status" value="1"/>
</dbReference>
<dbReference type="AlphaFoldDB" id="A0A7W4W9H3"/>
<dbReference type="CDD" id="cd00887">
    <property type="entry name" value="MoeA"/>
    <property type="match status" value="1"/>
</dbReference>
<keyword evidence="9 13" id="KW-0479">Metal-binding</keyword>
<dbReference type="GO" id="GO:0006777">
    <property type="term" value="P:Mo-molybdopterin cofactor biosynthetic process"/>
    <property type="evidence" value="ECO:0007669"/>
    <property type="project" value="UniProtKB-UniRule"/>
</dbReference>
<evidence type="ECO:0000256" key="2">
    <source>
        <dbReference type="ARBA" id="ARBA00002901"/>
    </source>
</evidence>
<dbReference type="InterPro" id="IPR005111">
    <property type="entry name" value="MoeA_C_domain_IV"/>
</dbReference>
<evidence type="ECO:0000256" key="10">
    <source>
        <dbReference type="ARBA" id="ARBA00022842"/>
    </source>
</evidence>
<dbReference type="Gene3D" id="3.90.105.10">
    <property type="entry name" value="Molybdopterin biosynthesis moea protein, domain 2"/>
    <property type="match status" value="1"/>
</dbReference>
<dbReference type="InterPro" id="IPR001453">
    <property type="entry name" value="MoaB/Mog_dom"/>
</dbReference>
<dbReference type="PROSITE" id="PS01079">
    <property type="entry name" value="MOCF_BIOSYNTHESIS_2"/>
    <property type="match status" value="1"/>
</dbReference>
<name>A0A7W4W9H3_9GAMM</name>
<sequence length="419" mass="44679">MTTDICHQSGLISVELAREQLLEAIAPLSETETLPLEQACGRVLAKPAQAQLDLPPCDNSAMDGYALCGESDTSLQLVGKSLAGHPFSGAIGAGECVRITTGAPLPAGADRVVMQEQAELQGDSLTLHRAPKTGEHIRRRGEDVRSGETLLDTGTALKVPDIALLAAAGVAQVTVVRRVRAALLSIGDELRSLNTPAAELGEGNIYDSNRIAIKAALAQLNLDIVDLGCLPDEPRAIRDGFLAARESADIIVTSGGVSVGEADFTRTVLEELGQLELWRLAIKPGKPFAFGHLPRENGRALFFGLPGNPVSALVTLYQLVLPALEKLKGVSDENRQPPIQCRARLLNPIAKKPGRLDYQRGCTWRDCDGQQVVQSTGVQGSHILSGFSRANCFIVLPREGGNCDTGDWVTIEPFRAPLV</sequence>
<reference evidence="15 16" key="1">
    <citation type="submission" date="2020-08" db="EMBL/GenBank/DDBJ databases">
        <title>Genomic Encyclopedia of Type Strains, Phase III (KMG-III): the genomes of soil and plant-associated and newly described type strains.</title>
        <authorList>
            <person name="Whitman W."/>
        </authorList>
    </citation>
    <scope>NUCLEOTIDE SEQUENCE [LARGE SCALE GENOMIC DNA]</scope>
    <source>
        <strain evidence="15 16">CECT 8799</strain>
    </source>
</reference>
<dbReference type="RefSeq" id="WP_183456309.1">
    <property type="nucleotide sequence ID" value="NZ_JACHWZ010000002.1"/>
</dbReference>
<dbReference type="NCBIfam" id="NF045515">
    <property type="entry name" value="Glp_gephyrin"/>
    <property type="match status" value="1"/>
</dbReference>
<dbReference type="InterPro" id="IPR036135">
    <property type="entry name" value="MoeA_linker/N_sf"/>
</dbReference>
<evidence type="ECO:0000256" key="6">
    <source>
        <dbReference type="ARBA" id="ARBA00021108"/>
    </source>
</evidence>
<dbReference type="GO" id="GO:0061599">
    <property type="term" value="F:molybdopterin molybdotransferase activity"/>
    <property type="evidence" value="ECO:0007669"/>
    <property type="project" value="UniProtKB-UniRule"/>
</dbReference>
<keyword evidence="11 13" id="KW-0501">Molybdenum cofactor biosynthesis</keyword>
<evidence type="ECO:0000256" key="5">
    <source>
        <dbReference type="ARBA" id="ARBA00013269"/>
    </source>
</evidence>
<organism evidence="15 16">
    <name type="scientific">Microbulbifer rhizosphaerae</name>
    <dbReference type="NCBI Taxonomy" id="1562603"/>
    <lineage>
        <taxon>Bacteria</taxon>
        <taxon>Pseudomonadati</taxon>
        <taxon>Pseudomonadota</taxon>
        <taxon>Gammaproteobacteria</taxon>
        <taxon>Cellvibrionales</taxon>
        <taxon>Microbulbiferaceae</taxon>
        <taxon>Microbulbifer</taxon>
    </lineage>
</organism>
<dbReference type="Proteomes" id="UP000535937">
    <property type="component" value="Unassembled WGS sequence"/>
</dbReference>
<comment type="caution">
    <text evidence="15">The sequence shown here is derived from an EMBL/GenBank/DDBJ whole genome shotgun (WGS) entry which is preliminary data.</text>
</comment>
<keyword evidence="7 13" id="KW-0500">Molybdenum</keyword>
<evidence type="ECO:0000256" key="12">
    <source>
        <dbReference type="ARBA" id="ARBA00047317"/>
    </source>
</evidence>
<dbReference type="Pfam" id="PF03454">
    <property type="entry name" value="MoeA_C"/>
    <property type="match status" value="1"/>
</dbReference>
<dbReference type="UniPathway" id="UPA00344"/>
<accession>A0A7W4W9H3</accession>
<evidence type="ECO:0000256" key="1">
    <source>
        <dbReference type="ARBA" id="ARBA00001946"/>
    </source>
</evidence>
<dbReference type="InterPro" id="IPR005110">
    <property type="entry name" value="MoeA_linker/N"/>
</dbReference>
<keyword evidence="8 13" id="KW-0808">Transferase</keyword>
<dbReference type="InterPro" id="IPR008284">
    <property type="entry name" value="MoCF_biosynth_CS"/>
</dbReference>
<dbReference type="EMBL" id="JACHWZ010000002">
    <property type="protein sequence ID" value="MBB3059662.1"/>
    <property type="molecule type" value="Genomic_DNA"/>
</dbReference>
<dbReference type="SUPFAM" id="SSF53218">
    <property type="entry name" value="Molybdenum cofactor biosynthesis proteins"/>
    <property type="match status" value="1"/>
</dbReference>
<evidence type="ECO:0000256" key="13">
    <source>
        <dbReference type="RuleBase" id="RU365090"/>
    </source>
</evidence>
<dbReference type="PANTHER" id="PTHR10192:SF5">
    <property type="entry name" value="GEPHYRIN"/>
    <property type="match status" value="1"/>
</dbReference>
<dbReference type="Gene3D" id="2.170.190.11">
    <property type="entry name" value="Molybdopterin biosynthesis moea protein, domain 3"/>
    <property type="match status" value="1"/>
</dbReference>
<evidence type="ECO:0000256" key="4">
    <source>
        <dbReference type="ARBA" id="ARBA00010763"/>
    </source>
</evidence>
<dbReference type="GO" id="GO:0005829">
    <property type="term" value="C:cytosol"/>
    <property type="evidence" value="ECO:0007669"/>
    <property type="project" value="TreeGrafter"/>
</dbReference>
<comment type="catalytic activity">
    <reaction evidence="12">
        <text>adenylyl-molybdopterin + molybdate = Mo-molybdopterin + AMP + H(+)</text>
        <dbReference type="Rhea" id="RHEA:35047"/>
        <dbReference type="ChEBI" id="CHEBI:15378"/>
        <dbReference type="ChEBI" id="CHEBI:36264"/>
        <dbReference type="ChEBI" id="CHEBI:62727"/>
        <dbReference type="ChEBI" id="CHEBI:71302"/>
        <dbReference type="ChEBI" id="CHEBI:456215"/>
        <dbReference type="EC" id="2.10.1.1"/>
    </reaction>
</comment>
<comment type="cofactor">
    <cofactor evidence="1 13">
        <name>Mg(2+)</name>
        <dbReference type="ChEBI" id="CHEBI:18420"/>
    </cofactor>
</comment>
<dbReference type="Pfam" id="PF03453">
    <property type="entry name" value="MoeA_N"/>
    <property type="match status" value="1"/>
</dbReference>
<proteinExistence type="inferred from homology"/>
<dbReference type="PANTHER" id="PTHR10192">
    <property type="entry name" value="MOLYBDOPTERIN BIOSYNTHESIS PROTEIN"/>
    <property type="match status" value="1"/>
</dbReference>
<comment type="pathway">
    <text evidence="3 13">Cofactor biosynthesis; molybdopterin biosynthesis.</text>
</comment>
<dbReference type="Pfam" id="PF00994">
    <property type="entry name" value="MoCF_biosynth"/>
    <property type="match status" value="1"/>
</dbReference>
<dbReference type="InterPro" id="IPR038987">
    <property type="entry name" value="MoeA-like"/>
</dbReference>
<dbReference type="SMART" id="SM00852">
    <property type="entry name" value="MoCF_biosynth"/>
    <property type="match status" value="1"/>
</dbReference>
<dbReference type="SUPFAM" id="SSF63867">
    <property type="entry name" value="MoeA C-terminal domain-like"/>
    <property type="match status" value="1"/>
</dbReference>
<feature type="domain" description="MoaB/Mog" evidence="14">
    <location>
        <begin position="182"/>
        <end position="326"/>
    </location>
</feature>
<dbReference type="EC" id="2.10.1.1" evidence="5 13"/>
<evidence type="ECO:0000313" key="16">
    <source>
        <dbReference type="Proteomes" id="UP000535937"/>
    </source>
</evidence>
<evidence type="ECO:0000256" key="7">
    <source>
        <dbReference type="ARBA" id="ARBA00022505"/>
    </source>
</evidence>
<evidence type="ECO:0000256" key="11">
    <source>
        <dbReference type="ARBA" id="ARBA00023150"/>
    </source>
</evidence>
<dbReference type="Gene3D" id="3.40.980.10">
    <property type="entry name" value="MoaB/Mog-like domain"/>
    <property type="match status" value="1"/>
</dbReference>
<evidence type="ECO:0000256" key="9">
    <source>
        <dbReference type="ARBA" id="ARBA00022723"/>
    </source>
</evidence>
<dbReference type="NCBIfam" id="TIGR00177">
    <property type="entry name" value="molyb_syn"/>
    <property type="match status" value="1"/>
</dbReference>
<evidence type="ECO:0000313" key="15">
    <source>
        <dbReference type="EMBL" id="MBB3059662.1"/>
    </source>
</evidence>
<evidence type="ECO:0000256" key="8">
    <source>
        <dbReference type="ARBA" id="ARBA00022679"/>
    </source>
</evidence>
<dbReference type="InterPro" id="IPR036688">
    <property type="entry name" value="MoeA_C_domain_IV_sf"/>
</dbReference>
<protein>
    <recommendedName>
        <fullName evidence="6 13">Molybdopterin molybdenumtransferase</fullName>
        <ecNumber evidence="5 13">2.10.1.1</ecNumber>
    </recommendedName>
</protein>
<keyword evidence="16" id="KW-1185">Reference proteome</keyword>
<comment type="function">
    <text evidence="2 13">Catalyzes the insertion of molybdate into adenylated molybdopterin with the concomitant release of AMP.</text>
</comment>
<evidence type="ECO:0000259" key="14">
    <source>
        <dbReference type="SMART" id="SM00852"/>
    </source>
</evidence>
<dbReference type="InterPro" id="IPR036425">
    <property type="entry name" value="MoaB/Mog-like_dom_sf"/>
</dbReference>
<dbReference type="FunFam" id="2.40.340.10:FF:000003">
    <property type="entry name" value="Molybdopterin molybdenumtransferase"/>
    <property type="match status" value="1"/>
</dbReference>
<dbReference type="SUPFAM" id="SSF63882">
    <property type="entry name" value="MoeA N-terminal region -like"/>
    <property type="match status" value="1"/>
</dbReference>
<gene>
    <name evidence="15" type="ORF">FHS09_000470</name>
</gene>
<evidence type="ECO:0000256" key="3">
    <source>
        <dbReference type="ARBA" id="ARBA00005046"/>
    </source>
</evidence>
<keyword evidence="10 13" id="KW-0460">Magnesium</keyword>
<comment type="similarity">
    <text evidence="4 13">Belongs to the MoeA family.</text>
</comment>
<dbReference type="Gene3D" id="2.40.340.10">
    <property type="entry name" value="MoeA, C-terminal, domain IV"/>
    <property type="match status" value="1"/>
</dbReference>